<dbReference type="Pfam" id="PF03960">
    <property type="entry name" value="ArsC"/>
    <property type="match status" value="1"/>
</dbReference>
<dbReference type="SUPFAM" id="SSF52833">
    <property type="entry name" value="Thioredoxin-like"/>
    <property type="match status" value="1"/>
</dbReference>
<accession>A0ABQ3I8G2</accession>
<dbReference type="PANTHER" id="PTHR30041:SF8">
    <property type="entry name" value="PROTEIN YFFB"/>
    <property type="match status" value="1"/>
</dbReference>
<comment type="similarity">
    <text evidence="1 2">Belongs to the ArsC family.</text>
</comment>
<gene>
    <name evidence="3" type="ORF">GCM10011340_32270</name>
</gene>
<evidence type="ECO:0000313" key="3">
    <source>
        <dbReference type="EMBL" id="GHE73263.1"/>
    </source>
</evidence>
<keyword evidence="4" id="KW-1185">Reference proteome</keyword>
<sequence length="115" mass="13400">MRKVYYLSTCNTCKRIMDGFDLSDFETQDIKNEPITPDQLSEMRALAGSYESLFSKVARKYRLLGLHEKELSEDEMKQHILNEYTFLKRPVFLIDGEIFIGNSKKTIEAIAKKLN</sequence>
<dbReference type="EMBL" id="BNAG01000004">
    <property type="protein sequence ID" value="GHE73263.1"/>
    <property type="molecule type" value="Genomic_DNA"/>
</dbReference>
<proteinExistence type="inferred from homology"/>
<dbReference type="InterPro" id="IPR006660">
    <property type="entry name" value="Arsenate_reductase-like"/>
</dbReference>
<reference evidence="4" key="1">
    <citation type="journal article" date="2019" name="Int. J. Syst. Evol. Microbiol.">
        <title>The Global Catalogue of Microorganisms (GCM) 10K type strain sequencing project: providing services to taxonomists for standard genome sequencing and annotation.</title>
        <authorList>
            <consortium name="The Broad Institute Genomics Platform"/>
            <consortium name="The Broad Institute Genome Sequencing Center for Infectious Disease"/>
            <person name="Wu L."/>
            <person name="Ma J."/>
        </authorList>
    </citation>
    <scope>NUCLEOTIDE SEQUENCE [LARGE SCALE GENOMIC DNA]</scope>
    <source>
        <strain evidence="4">CGMCC 1.15111</strain>
    </source>
</reference>
<protein>
    <submittedName>
        <fullName evidence="3">Arsenate reductase</fullName>
    </submittedName>
</protein>
<dbReference type="PROSITE" id="PS51353">
    <property type="entry name" value="ARSC"/>
    <property type="match status" value="1"/>
</dbReference>
<dbReference type="Proteomes" id="UP000658258">
    <property type="component" value="Unassembled WGS sequence"/>
</dbReference>
<evidence type="ECO:0000256" key="2">
    <source>
        <dbReference type="PROSITE-ProRule" id="PRU01282"/>
    </source>
</evidence>
<dbReference type="RefSeq" id="WP_189631318.1">
    <property type="nucleotide sequence ID" value="NZ_BNAG01000004.1"/>
</dbReference>
<dbReference type="Gene3D" id="3.40.30.10">
    <property type="entry name" value="Glutaredoxin"/>
    <property type="match status" value="1"/>
</dbReference>
<name>A0ABQ3I8G2_9BACT</name>
<evidence type="ECO:0000313" key="4">
    <source>
        <dbReference type="Proteomes" id="UP000658258"/>
    </source>
</evidence>
<evidence type="ECO:0000256" key="1">
    <source>
        <dbReference type="ARBA" id="ARBA00007198"/>
    </source>
</evidence>
<comment type="caution">
    <text evidence="3">The sequence shown here is derived from an EMBL/GenBank/DDBJ whole genome shotgun (WGS) entry which is preliminary data.</text>
</comment>
<organism evidence="3 4">
    <name type="scientific">Roseivirga thermotolerans</name>
    <dbReference type="NCBI Taxonomy" id="1758176"/>
    <lineage>
        <taxon>Bacteria</taxon>
        <taxon>Pseudomonadati</taxon>
        <taxon>Bacteroidota</taxon>
        <taxon>Cytophagia</taxon>
        <taxon>Cytophagales</taxon>
        <taxon>Roseivirgaceae</taxon>
        <taxon>Roseivirga</taxon>
    </lineage>
</organism>
<dbReference type="InterPro" id="IPR036249">
    <property type="entry name" value="Thioredoxin-like_sf"/>
</dbReference>
<dbReference type="PANTHER" id="PTHR30041">
    <property type="entry name" value="ARSENATE REDUCTASE"/>
    <property type="match status" value="1"/>
</dbReference>